<accession>A0A654DIR0</accession>
<gene>
    <name evidence="1" type="ORF">SPHINGO8BC_60433</name>
</gene>
<evidence type="ECO:0000313" key="2">
    <source>
        <dbReference type="Proteomes" id="UP000432350"/>
    </source>
</evidence>
<dbReference type="EMBL" id="CABWMV010000025">
    <property type="protein sequence ID" value="VXD05207.1"/>
    <property type="molecule type" value="Genomic_DNA"/>
</dbReference>
<proteinExistence type="predicted"/>
<protein>
    <submittedName>
        <fullName evidence="1">Uncharacterized protein</fullName>
    </submittedName>
</protein>
<reference evidence="1 2" key="1">
    <citation type="submission" date="2019-10" db="EMBL/GenBank/DDBJ databases">
        <authorList>
            <person name="Karimi E."/>
        </authorList>
    </citation>
    <scope>NUCLEOTIDE SEQUENCE [LARGE SCALE GENOMIC DNA]</scope>
    <source>
        <strain evidence="1">Sphingobacterium sp. 8BC</strain>
    </source>
</reference>
<name>A0A654DIR0_SPHMU</name>
<evidence type="ECO:0000313" key="1">
    <source>
        <dbReference type="EMBL" id="VXD05207.1"/>
    </source>
</evidence>
<sequence length="80" mass="9517">MQFSFQFREEIDQLFSKYPRISIFAQRITRIFKQLINNDYFAARLVSDLFKPNLIMYANFQSQLKSTTKTAIILVSTIKE</sequence>
<organism evidence="1 2">
    <name type="scientific">Sphingobacterium multivorum</name>
    <dbReference type="NCBI Taxonomy" id="28454"/>
    <lineage>
        <taxon>Bacteria</taxon>
        <taxon>Pseudomonadati</taxon>
        <taxon>Bacteroidota</taxon>
        <taxon>Sphingobacteriia</taxon>
        <taxon>Sphingobacteriales</taxon>
        <taxon>Sphingobacteriaceae</taxon>
        <taxon>Sphingobacterium</taxon>
    </lineage>
</organism>
<dbReference type="Proteomes" id="UP000432350">
    <property type="component" value="Unassembled WGS sequence"/>
</dbReference>
<dbReference type="AlphaFoldDB" id="A0A654DIR0"/>